<dbReference type="InterPro" id="IPR006555">
    <property type="entry name" value="ATP-dep_Helicase_C"/>
</dbReference>
<dbReference type="GO" id="GO:0005524">
    <property type="term" value="F:ATP binding"/>
    <property type="evidence" value="ECO:0007669"/>
    <property type="project" value="UniProtKB-KW"/>
</dbReference>
<keyword evidence="11" id="KW-0413">Isomerase</keyword>
<name>A0A1I8AK90_9BILA</name>
<dbReference type="AlphaFoldDB" id="A0A1I8AK90"/>
<keyword evidence="9" id="KW-0408">Iron</keyword>
<dbReference type="Pfam" id="PF13307">
    <property type="entry name" value="Helicase_C_2"/>
    <property type="match status" value="1"/>
</dbReference>
<dbReference type="WBParaSite" id="L893_g6326.t1">
    <property type="protein sequence ID" value="L893_g6326.t1"/>
    <property type="gene ID" value="L893_g6326"/>
</dbReference>
<keyword evidence="10" id="KW-0411">Iron-sulfur</keyword>
<evidence type="ECO:0000256" key="6">
    <source>
        <dbReference type="ARBA" id="ARBA00022801"/>
    </source>
</evidence>
<keyword evidence="12" id="KW-0539">Nucleus</keyword>
<evidence type="ECO:0000256" key="10">
    <source>
        <dbReference type="ARBA" id="ARBA00023014"/>
    </source>
</evidence>
<accession>A0A1I8AK90</accession>
<dbReference type="GO" id="GO:0005634">
    <property type="term" value="C:nucleus"/>
    <property type="evidence" value="ECO:0007669"/>
    <property type="project" value="UniProtKB-SubCell"/>
</dbReference>
<keyword evidence="4" id="KW-0479">Metal-binding</keyword>
<evidence type="ECO:0000259" key="15">
    <source>
        <dbReference type="SMART" id="SM00491"/>
    </source>
</evidence>
<evidence type="ECO:0000256" key="8">
    <source>
        <dbReference type="ARBA" id="ARBA00022840"/>
    </source>
</evidence>
<evidence type="ECO:0000256" key="11">
    <source>
        <dbReference type="ARBA" id="ARBA00023235"/>
    </source>
</evidence>
<evidence type="ECO:0000256" key="7">
    <source>
        <dbReference type="ARBA" id="ARBA00022806"/>
    </source>
</evidence>
<evidence type="ECO:0000256" key="3">
    <source>
        <dbReference type="ARBA" id="ARBA00008435"/>
    </source>
</evidence>
<evidence type="ECO:0000313" key="16">
    <source>
        <dbReference type="Proteomes" id="UP000095287"/>
    </source>
</evidence>
<dbReference type="InterPro" id="IPR013020">
    <property type="entry name" value="Rad3/Chl1-like"/>
</dbReference>
<feature type="domain" description="ATP-dependent helicase C-terminal" evidence="15">
    <location>
        <begin position="117"/>
        <end position="260"/>
    </location>
</feature>
<protein>
    <recommendedName>
        <fullName evidence="13">DNA 5'-3' helicase</fullName>
        <ecNumber evidence="13">5.6.2.3</ecNumber>
    </recommendedName>
</protein>
<keyword evidence="8" id="KW-0067">ATP-binding</keyword>
<comment type="similarity">
    <text evidence="3">Belongs to the DEAD box helicase family. DEAH subfamily. DDX11/CHL1 sub-subfamily.</text>
</comment>
<dbReference type="PANTHER" id="PTHR11472:SF41">
    <property type="entry name" value="ATP-DEPENDENT DNA HELICASE DDX11-RELATED"/>
    <property type="match status" value="1"/>
</dbReference>
<evidence type="ECO:0000313" key="17">
    <source>
        <dbReference type="WBParaSite" id="L893_g6326.t1"/>
    </source>
</evidence>
<dbReference type="EC" id="5.6.2.3" evidence="13"/>
<comment type="cofactor">
    <cofactor evidence="1">
        <name>[4Fe-4S] cluster</name>
        <dbReference type="ChEBI" id="CHEBI:49883"/>
    </cofactor>
</comment>
<evidence type="ECO:0000256" key="13">
    <source>
        <dbReference type="ARBA" id="ARBA00044969"/>
    </source>
</evidence>
<dbReference type="GO" id="GO:0046872">
    <property type="term" value="F:metal ion binding"/>
    <property type="evidence" value="ECO:0007669"/>
    <property type="project" value="UniProtKB-KW"/>
</dbReference>
<dbReference type="SMART" id="SM00491">
    <property type="entry name" value="HELICc2"/>
    <property type="match status" value="1"/>
</dbReference>
<dbReference type="GO" id="GO:0051536">
    <property type="term" value="F:iron-sulfur cluster binding"/>
    <property type="evidence" value="ECO:0007669"/>
    <property type="project" value="UniProtKB-KW"/>
</dbReference>
<sequence>MYRFLLLNPAEKLKDLVKDARSVLLIGGTMEPAEQLIDAFERVCEVPKDSIARFSCGHVVGDDQLTAISLARGPNGQDFTLTYANRSSPQMISSIGMTFSNMLRQIPNGVVAFFASYDYMANFTSQLKANGMYDKINNIKPIFVEKRGTSAKIWNDFQRQAKTAKGAMLCAVVGGKLSEGINFSDELGRCVFMIGLPYPNKNSVELQEKMKYLDQHVRPGAGSEHYEACCMHSVNQAIGRAIRHRNDYAAIVLLDARYGQPKIREALPKWISGRLTHCTTFPQALQKIVGFFRDKK</sequence>
<proteinExistence type="inferred from homology"/>
<dbReference type="CDD" id="cd18788">
    <property type="entry name" value="SF2_C_XPD"/>
    <property type="match status" value="1"/>
</dbReference>
<dbReference type="FunFam" id="3.40.50.300:FF:001372">
    <property type="entry name" value="ATP-dependent DNA helicase chl1"/>
    <property type="match status" value="1"/>
</dbReference>
<comment type="subcellular location">
    <subcellularLocation>
        <location evidence="2">Nucleus</location>
    </subcellularLocation>
</comment>
<dbReference type="Gene3D" id="3.40.50.300">
    <property type="entry name" value="P-loop containing nucleotide triphosphate hydrolases"/>
    <property type="match status" value="1"/>
</dbReference>
<reference evidence="17" key="1">
    <citation type="submission" date="2016-11" db="UniProtKB">
        <authorList>
            <consortium name="WormBaseParasite"/>
        </authorList>
    </citation>
    <scope>IDENTIFICATION</scope>
</reference>
<keyword evidence="16" id="KW-1185">Reference proteome</keyword>
<evidence type="ECO:0000256" key="9">
    <source>
        <dbReference type="ARBA" id="ARBA00023004"/>
    </source>
</evidence>
<dbReference type="GO" id="GO:0016818">
    <property type="term" value="F:hydrolase activity, acting on acid anhydrides, in phosphorus-containing anhydrides"/>
    <property type="evidence" value="ECO:0007669"/>
    <property type="project" value="InterPro"/>
</dbReference>
<dbReference type="PANTHER" id="PTHR11472">
    <property type="entry name" value="DNA REPAIR DEAD HELICASE RAD3/XP-D SUBFAMILY MEMBER"/>
    <property type="match status" value="1"/>
</dbReference>
<keyword evidence="5" id="KW-0547">Nucleotide-binding</keyword>
<dbReference type="GO" id="GO:0043139">
    <property type="term" value="F:5'-3' DNA helicase activity"/>
    <property type="evidence" value="ECO:0007669"/>
    <property type="project" value="UniProtKB-EC"/>
</dbReference>
<keyword evidence="6" id="KW-0378">Hydrolase</keyword>
<organism evidence="16 17">
    <name type="scientific">Steinernema glaseri</name>
    <dbReference type="NCBI Taxonomy" id="37863"/>
    <lineage>
        <taxon>Eukaryota</taxon>
        <taxon>Metazoa</taxon>
        <taxon>Ecdysozoa</taxon>
        <taxon>Nematoda</taxon>
        <taxon>Chromadorea</taxon>
        <taxon>Rhabditida</taxon>
        <taxon>Tylenchina</taxon>
        <taxon>Panagrolaimomorpha</taxon>
        <taxon>Strongyloidoidea</taxon>
        <taxon>Steinernematidae</taxon>
        <taxon>Steinernema</taxon>
    </lineage>
</organism>
<keyword evidence="7" id="KW-0347">Helicase</keyword>
<evidence type="ECO:0000256" key="4">
    <source>
        <dbReference type="ARBA" id="ARBA00022723"/>
    </source>
</evidence>
<dbReference type="GO" id="GO:0003676">
    <property type="term" value="F:nucleic acid binding"/>
    <property type="evidence" value="ECO:0007669"/>
    <property type="project" value="InterPro"/>
</dbReference>
<evidence type="ECO:0000256" key="2">
    <source>
        <dbReference type="ARBA" id="ARBA00004123"/>
    </source>
</evidence>
<dbReference type="GO" id="GO:0006139">
    <property type="term" value="P:nucleobase-containing compound metabolic process"/>
    <property type="evidence" value="ECO:0007669"/>
    <property type="project" value="InterPro"/>
</dbReference>
<evidence type="ECO:0000256" key="14">
    <source>
        <dbReference type="ARBA" id="ARBA00048954"/>
    </source>
</evidence>
<comment type="catalytic activity">
    <reaction evidence="14">
        <text>ATP + H2O = ADP + phosphate + H(+)</text>
        <dbReference type="Rhea" id="RHEA:13065"/>
        <dbReference type="ChEBI" id="CHEBI:15377"/>
        <dbReference type="ChEBI" id="CHEBI:15378"/>
        <dbReference type="ChEBI" id="CHEBI:30616"/>
        <dbReference type="ChEBI" id="CHEBI:43474"/>
        <dbReference type="ChEBI" id="CHEBI:456216"/>
        <dbReference type="EC" id="5.6.2.3"/>
    </reaction>
</comment>
<dbReference type="InterPro" id="IPR045028">
    <property type="entry name" value="DinG/Rad3-like"/>
</dbReference>
<dbReference type="InterPro" id="IPR027417">
    <property type="entry name" value="P-loop_NTPase"/>
</dbReference>
<dbReference type="GO" id="GO:0034085">
    <property type="term" value="P:establishment of sister chromatid cohesion"/>
    <property type="evidence" value="ECO:0007669"/>
    <property type="project" value="TreeGrafter"/>
</dbReference>
<dbReference type="Proteomes" id="UP000095287">
    <property type="component" value="Unplaced"/>
</dbReference>
<dbReference type="NCBIfam" id="TIGR00604">
    <property type="entry name" value="rad3"/>
    <property type="match status" value="1"/>
</dbReference>
<evidence type="ECO:0000256" key="1">
    <source>
        <dbReference type="ARBA" id="ARBA00001966"/>
    </source>
</evidence>
<evidence type="ECO:0000256" key="12">
    <source>
        <dbReference type="ARBA" id="ARBA00023242"/>
    </source>
</evidence>
<evidence type="ECO:0000256" key="5">
    <source>
        <dbReference type="ARBA" id="ARBA00022741"/>
    </source>
</evidence>